<evidence type="ECO:0000313" key="7">
    <source>
        <dbReference type="EMBL" id="RQD89402.1"/>
    </source>
</evidence>
<feature type="transmembrane region" description="Helical" evidence="6">
    <location>
        <begin position="140"/>
        <end position="163"/>
    </location>
</feature>
<dbReference type="PANTHER" id="PTHR30250">
    <property type="entry name" value="PST FAMILY PREDICTED COLANIC ACID TRANSPORTER"/>
    <property type="match status" value="1"/>
</dbReference>
<evidence type="ECO:0000313" key="8">
    <source>
        <dbReference type="Proteomes" id="UP000284763"/>
    </source>
</evidence>
<keyword evidence="5 6" id="KW-0472">Membrane</keyword>
<dbReference type="Pfam" id="PF13440">
    <property type="entry name" value="Polysacc_synt_3"/>
    <property type="match status" value="1"/>
</dbReference>
<evidence type="ECO:0000256" key="5">
    <source>
        <dbReference type="ARBA" id="ARBA00023136"/>
    </source>
</evidence>
<accession>A0A424Z3G1</accession>
<feature type="transmembrane region" description="Helical" evidence="6">
    <location>
        <begin position="241"/>
        <end position="262"/>
    </location>
</feature>
<dbReference type="AlphaFoldDB" id="A0A424Z3G1"/>
<evidence type="ECO:0000256" key="4">
    <source>
        <dbReference type="ARBA" id="ARBA00022989"/>
    </source>
</evidence>
<dbReference type="GO" id="GO:0005886">
    <property type="term" value="C:plasma membrane"/>
    <property type="evidence" value="ECO:0007669"/>
    <property type="project" value="UniProtKB-SubCell"/>
</dbReference>
<dbReference type="EMBL" id="QZAB01000153">
    <property type="protein sequence ID" value="RQD89402.1"/>
    <property type="molecule type" value="Genomic_DNA"/>
</dbReference>
<keyword evidence="3 6" id="KW-0812">Transmembrane</keyword>
<comment type="caution">
    <text evidence="7">The sequence shown here is derived from an EMBL/GenBank/DDBJ whole genome shotgun (WGS) entry which is preliminary data.</text>
</comment>
<name>A0A424Z3G1_9EURY</name>
<gene>
    <name evidence="7" type="ORF">D5R95_02260</name>
</gene>
<protein>
    <submittedName>
        <fullName evidence="7">Flippase</fullName>
    </submittedName>
</protein>
<evidence type="ECO:0000256" key="3">
    <source>
        <dbReference type="ARBA" id="ARBA00022692"/>
    </source>
</evidence>
<keyword evidence="4 6" id="KW-1133">Transmembrane helix</keyword>
<reference evidence="7 8" key="1">
    <citation type="submission" date="2018-08" db="EMBL/GenBank/DDBJ databases">
        <title>The metabolism and importance of syntrophic acetate oxidation coupled to methane or sulfide production in haloalkaline environments.</title>
        <authorList>
            <person name="Timmers P.H.A."/>
            <person name="Vavourakis C.D."/>
            <person name="Sorokin D.Y."/>
            <person name="Sinninghe Damste J.S."/>
            <person name="Muyzer G."/>
            <person name="Stams A.J.M."/>
            <person name="Plugge C.M."/>
        </authorList>
    </citation>
    <scope>NUCLEOTIDE SEQUENCE [LARGE SCALE GENOMIC DNA]</scope>
    <source>
        <strain evidence="7">MSAO_Arc3</strain>
    </source>
</reference>
<feature type="transmembrane region" description="Helical" evidence="6">
    <location>
        <begin position="6"/>
        <end position="24"/>
    </location>
</feature>
<feature type="transmembrane region" description="Helical" evidence="6">
    <location>
        <begin position="116"/>
        <end position="134"/>
    </location>
</feature>
<feature type="transmembrane region" description="Helical" evidence="6">
    <location>
        <begin position="36"/>
        <end position="54"/>
    </location>
</feature>
<sequence>LIGGFIAGSIVATIMMLKFFDLRFKVFKWNHVKQILSFSFWLFLTASGVALYSHSDVVLIGYFLEESDVGVYQVVFQFTAIATILAGAIKTTLWPKVSRWGKIYDTRSVENSISRGLTYSFLMAFPIIIGGILLGERMLYFFYGAGFAWGYTALIILFSVKAITILNSFFTMSLSALDRQKDAFIVTAFSATINIVLNILLIPQMGIEGAALATAITITVNTVLSGYILSRIIQIRIEFNSLINIIKGTSIMALFVMVYITFVQLESVWLTLLPIFVGAIIYIHIMIRLEPKIYHELKAIYTKLNLPWGQAL</sequence>
<dbReference type="InterPro" id="IPR050833">
    <property type="entry name" value="Poly_Biosynth_Transport"/>
</dbReference>
<comment type="subcellular location">
    <subcellularLocation>
        <location evidence="1">Cell membrane</location>
        <topology evidence="1">Multi-pass membrane protein</topology>
    </subcellularLocation>
</comment>
<feature type="transmembrane region" description="Helical" evidence="6">
    <location>
        <begin position="268"/>
        <end position="287"/>
    </location>
</feature>
<keyword evidence="2" id="KW-1003">Cell membrane</keyword>
<feature type="non-terminal residue" evidence="7">
    <location>
        <position position="1"/>
    </location>
</feature>
<evidence type="ECO:0000256" key="6">
    <source>
        <dbReference type="SAM" id="Phobius"/>
    </source>
</evidence>
<feature type="transmembrane region" description="Helical" evidence="6">
    <location>
        <begin position="74"/>
        <end position="95"/>
    </location>
</feature>
<dbReference type="PANTHER" id="PTHR30250:SF28">
    <property type="entry name" value="POLYSACCHARIDE BIOSYNTHESIS PROTEIN"/>
    <property type="match status" value="1"/>
</dbReference>
<evidence type="ECO:0000256" key="1">
    <source>
        <dbReference type="ARBA" id="ARBA00004651"/>
    </source>
</evidence>
<dbReference type="Proteomes" id="UP000284763">
    <property type="component" value="Unassembled WGS sequence"/>
</dbReference>
<evidence type="ECO:0000256" key="2">
    <source>
        <dbReference type="ARBA" id="ARBA00022475"/>
    </source>
</evidence>
<feature type="transmembrane region" description="Helical" evidence="6">
    <location>
        <begin position="183"/>
        <end position="203"/>
    </location>
</feature>
<organism evidence="7 8">
    <name type="scientific">Methanosalsum natronophilum</name>
    <dbReference type="NCBI Taxonomy" id="768733"/>
    <lineage>
        <taxon>Archaea</taxon>
        <taxon>Methanobacteriati</taxon>
        <taxon>Methanobacteriota</taxon>
        <taxon>Stenosarchaea group</taxon>
        <taxon>Methanomicrobia</taxon>
        <taxon>Methanosarcinales</taxon>
        <taxon>Methanosarcinaceae</taxon>
        <taxon>Methanosalsum</taxon>
    </lineage>
</organism>
<proteinExistence type="predicted"/>
<feature type="transmembrane region" description="Helical" evidence="6">
    <location>
        <begin position="209"/>
        <end position="229"/>
    </location>
</feature>